<dbReference type="KEGG" id="spon:HME9304_03132"/>
<accession>A0A2Z4LWL1</accession>
<protein>
    <recommendedName>
        <fullName evidence="3">DUF3052 domain-containing protein</fullName>
    </recommendedName>
</protein>
<evidence type="ECO:0000313" key="1">
    <source>
        <dbReference type="EMBL" id="AWX46100.1"/>
    </source>
</evidence>
<proteinExistence type="predicted"/>
<gene>
    <name evidence="1" type="ORF">HME9304_03132</name>
</gene>
<dbReference type="EMBL" id="CP030104">
    <property type="protein sequence ID" value="AWX46100.1"/>
    <property type="molecule type" value="Genomic_DNA"/>
</dbReference>
<evidence type="ECO:0000313" key="2">
    <source>
        <dbReference type="Proteomes" id="UP000248536"/>
    </source>
</evidence>
<dbReference type="Proteomes" id="UP000248536">
    <property type="component" value="Chromosome"/>
</dbReference>
<name>A0A2Z4LWL1_9FLAO</name>
<dbReference type="OrthoDB" id="9800461at2"/>
<organism evidence="1 2">
    <name type="scientific">Flagellimonas maritima</name>
    <dbReference type="NCBI Taxonomy" id="1383885"/>
    <lineage>
        <taxon>Bacteria</taxon>
        <taxon>Pseudomonadati</taxon>
        <taxon>Bacteroidota</taxon>
        <taxon>Flavobacteriia</taxon>
        <taxon>Flavobacteriales</taxon>
        <taxon>Flavobacteriaceae</taxon>
        <taxon>Flagellimonas</taxon>
    </lineage>
</organism>
<keyword evidence="2" id="KW-1185">Reference proteome</keyword>
<sequence>MKKSAGYSRTPLAKKLGIKEGHSILVYKEPSHYWSLFEDLPENISVQKKPGTENVDFIHIFCTSIAELHDIAKKYKAALKKDGMLWASWPKGSSKIDTDLKREPVRDHLLSIGLVDIKVAAVDENWSGLKFVYRLKDRK</sequence>
<reference evidence="1 2" key="1">
    <citation type="submission" date="2018-06" db="EMBL/GenBank/DDBJ databases">
        <title>Spongiibacterium sp. HME9304 Genome sequencing and assembly.</title>
        <authorList>
            <person name="Kang H."/>
            <person name="Kim H."/>
            <person name="Joh K."/>
        </authorList>
    </citation>
    <scope>NUCLEOTIDE SEQUENCE [LARGE SCALE GENOMIC DNA]</scope>
    <source>
        <strain evidence="1 2">HME9304</strain>
    </source>
</reference>
<dbReference type="AlphaFoldDB" id="A0A2Z4LWL1"/>
<dbReference type="RefSeq" id="WP_112379417.1">
    <property type="nucleotide sequence ID" value="NZ_CP030104.1"/>
</dbReference>
<evidence type="ECO:0008006" key="3">
    <source>
        <dbReference type="Google" id="ProtNLM"/>
    </source>
</evidence>